<dbReference type="Gramene" id="mRNA:HanXRQr2_Chr03g0113301">
    <property type="protein sequence ID" value="mRNA:HanXRQr2_Chr03g0113301"/>
    <property type="gene ID" value="HanXRQr2_Chr03g0113301"/>
</dbReference>
<reference evidence="1" key="2">
    <citation type="submission" date="2020-06" db="EMBL/GenBank/DDBJ databases">
        <title>Helianthus annuus Genome sequencing and assembly Release 2.</title>
        <authorList>
            <person name="Gouzy J."/>
            <person name="Langlade N."/>
            <person name="Munos S."/>
        </authorList>
    </citation>
    <scope>NUCLEOTIDE SEQUENCE</scope>
    <source>
        <tissue evidence="1">Leaves</tissue>
    </source>
</reference>
<reference evidence="1" key="1">
    <citation type="journal article" date="2017" name="Nature">
        <title>The sunflower genome provides insights into oil metabolism, flowering and Asterid evolution.</title>
        <authorList>
            <person name="Badouin H."/>
            <person name="Gouzy J."/>
            <person name="Grassa C.J."/>
            <person name="Murat F."/>
            <person name="Staton S.E."/>
            <person name="Cottret L."/>
            <person name="Lelandais-Briere C."/>
            <person name="Owens G.L."/>
            <person name="Carrere S."/>
            <person name="Mayjonade B."/>
            <person name="Legrand L."/>
            <person name="Gill N."/>
            <person name="Kane N.C."/>
            <person name="Bowers J.E."/>
            <person name="Hubner S."/>
            <person name="Bellec A."/>
            <person name="Berard A."/>
            <person name="Berges H."/>
            <person name="Blanchet N."/>
            <person name="Boniface M.C."/>
            <person name="Brunel D."/>
            <person name="Catrice O."/>
            <person name="Chaidir N."/>
            <person name="Claudel C."/>
            <person name="Donnadieu C."/>
            <person name="Faraut T."/>
            <person name="Fievet G."/>
            <person name="Helmstetter N."/>
            <person name="King M."/>
            <person name="Knapp S.J."/>
            <person name="Lai Z."/>
            <person name="Le Paslier M.C."/>
            <person name="Lippi Y."/>
            <person name="Lorenzon L."/>
            <person name="Mandel J.R."/>
            <person name="Marage G."/>
            <person name="Marchand G."/>
            <person name="Marquand E."/>
            <person name="Bret-Mestries E."/>
            <person name="Morien E."/>
            <person name="Nambeesan S."/>
            <person name="Nguyen T."/>
            <person name="Pegot-Espagnet P."/>
            <person name="Pouilly N."/>
            <person name="Raftis F."/>
            <person name="Sallet E."/>
            <person name="Schiex T."/>
            <person name="Thomas J."/>
            <person name="Vandecasteele C."/>
            <person name="Vares D."/>
            <person name="Vear F."/>
            <person name="Vautrin S."/>
            <person name="Crespi M."/>
            <person name="Mangin B."/>
            <person name="Burke J.M."/>
            <person name="Salse J."/>
            <person name="Munos S."/>
            <person name="Vincourt P."/>
            <person name="Rieseberg L.H."/>
            <person name="Langlade N.B."/>
        </authorList>
    </citation>
    <scope>NUCLEOTIDE SEQUENCE</scope>
    <source>
        <tissue evidence="1">Leaves</tissue>
    </source>
</reference>
<dbReference type="EMBL" id="MNCJ02000318">
    <property type="protein sequence ID" value="KAF5814634.1"/>
    <property type="molecule type" value="Genomic_DNA"/>
</dbReference>
<sequence>MIRSQLLTATATDDSLYILVVHCTTIAPPHFAHNLFDEMPHRAGLSSWLVRSIVLWKNIGFQGNKTN</sequence>
<dbReference type="Proteomes" id="UP000215914">
    <property type="component" value="Unassembled WGS sequence"/>
</dbReference>
<comment type="caution">
    <text evidence="1">The sequence shown here is derived from an EMBL/GenBank/DDBJ whole genome shotgun (WGS) entry which is preliminary data.</text>
</comment>
<evidence type="ECO:0000313" key="1">
    <source>
        <dbReference type="EMBL" id="KAF5814634.1"/>
    </source>
</evidence>
<keyword evidence="2" id="KW-1185">Reference proteome</keyword>
<proteinExistence type="predicted"/>
<organism evidence="1 2">
    <name type="scientific">Helianthus annuus</name>
    <name type="common">Common sunflower</name>
    <dbReference type="NCBI Taxonomy" id="4232"/>
    <lineage>
        <taxon>Eukaryota</taxon>
        <taxon>Viridiplantae</taxon>
        <taxon>Streptophyta</taxon>
        <taxon>Embryophyta</taxon>
        <taxon>Tracheophyta</taxon>
        <taxon>Spermatophyta</taxon>
        <taxon>Magnoliopsida</taxon>
        <taxon>eudicotyledons</taxon>
        <taxon>Gunneridae</taxon>
        <taxon>Pentapetalae</taxon>
        <taxon>asterids</taxon>
        <taxon>campanulids</taxon>
        <taxon>Asterales</taxon>
        <taxon>Asteraceae</taxon>
        <taxon>Asteroideae</taxon>
        <taxon>Heliantheae alliance</taxon>
        <taxon>Heliantheae</taxon>
        <taxon>Helianthus</taxon>
    </lineage>
</organism>
<dbReference type="AlphaFoldDB" id="A0A9K3JGF4"/>
<gene>
    <name evidence="1" type="ORF">HanXRQr2_Chr03g0113301</name>
</gene>
<accession>A0A9K3JGF4</accession>
<name>A0A9K3JGF4_HELAN</name>
<protein>
    <submittedName>
        <fullName evidence="1">Uncharacterized protein</fullName>
    </submittedName>
</protein>
<evidence type="ECO:0000313" key="2">
    <source>
        <dbReference type="Proteomes" id="UP000215914"/>
    </source>
</evidence>